<dbReference type="Proteomes" id="UP000805614">
    <property type="component" value="Unassembled WGS sequence"/>
</dbReference>
<evidence type="ECO:0000313" key="2">
    <source>
        <dbReference type="Proteomes" id="UP000805614"/>
    </source>
</evidence>
<name>A0ABR7LUB1_9ACTN</name>
<protein>
    <submittedName>
        <fullName evidence="1">Uncharacterized protein</fullName>
    </submittedName>
</protein>
<keyword evidence="2" id="KW-1185">Reference proteome</keyword>
<reference evidence="1 2" key="1">
    <citation type="submission" date="2020-06" db="EMBL/GenBank/DDBJ databases">
        <title>Actinomadura xiongansis sp. nov., isolated from soil of Baiyangdian.</title>
        <authorList>
            <person name="Zhang X."/>
        </authorList>
    </citation>
    <scope>NUCLEOTIDE SEQUENCE [LARGE SCALE GENOMIC DNA]</scope>
    <source>
        <strain evidence="1 2">HBUM206468</strain>
    </source>
</reference>
<gene>
    <name evidence="1" type="ORF">HKK74_22650</name>
</gene>
<proteinExistence type="predicted"/>
<dbReference type="EMBL" id="JABVEC010000017">
    <property type="protein sequence ID" value="MBC6468273.1"/>
    <property type="molecule type" value="Genomic_DNA"/>
</dbReference>
<comment type="caution">
    <text evidence="1">The sequence shown here is derived from an EMBL/GenBank/DDBJ whole genome shotgun (WGS) entry which is preliminary data.</text>
</comment>
<sequence length="60" mass="6412">MVTVRHRGPGRFVLARLSNALRVEESLIQGKGDQASEIILNGPCVLAVHGMGTWTLTPTG</sequence>
<evidence type="ECO:0000313" key="1">
    <source>
        <dbReference type="EMBL" id="MBC6468273.1"/>
    </source>
</evidence>
<organism evidence="1 2">
    <name type="scientific">Actinomadura alba</name>
    <dbReference type="NCBI Taxonomy" id="406431"/>
    <lineage>
        <taxon>Bacteria</taxon>
        <taxon>Bacillati</taxon>
        <taxon>Actinomycetota</taxon>
        <taxon>Actinomycetes</taxon>
        <taxon>Streptosporangiales</taxon>
        <taxon>Thermomonosporaceae</taxon>
        <taxon>Actinomadura</taxon>
    </lineage>
</organism>
<accession>A0ABR7LUB1</accession>